<keyword evidence="1" id="KW-0862">Zinc</keyword>
<dbReference type="PROSITE" id="PS00028">
    <property type="entry name" value="ZINC_FINGER_C2H2_1"/>
    <property type="match status" value="1"/>
</dbReference>
<feature type="non-terminal residue" evidence="3">
    <location>
        <position position="1310"/>
    </location>
</feature>
<dbReference type="EMBL" id="VUJU01008006">
    <property type="protein sequence ID" value="KAF0736937.1"/>
    <property type="molecule type" value="Genomic_DNA"/>
</dbReference>
<comment type="caution">
    <text evidence="3">The sequence shown here is derived from an EMBL/GenBank/DDBJ whole genome shotgun (WGS) entry which is preliminary data.</text>
</comment>
<dbReference type="GO" id="GO:0008270">
    <property type="term" value="F:zinc ion binding"/>
    <property type="evidence" value="ECO:0007669"/>
    <property type="project" value="UniProtKB-KW"/>
</dbReference>
<keyword evidence="1" id="KW-0863">Zinc-finger</keyword>
<keyword evidence="4" id="KW-1185">Reference proteome</keyword>
<dbReference type="PROSITE" id="PS50157">
    <property type="entry name" value="ZINC_FINGER_C2H2_2"/>
    <property type="match status" value="1"/>
</dbReference>
<keyword evidence="1" id="KW-0479">Metal-binding</keyword>
<evidence type="ECO:0000256" key="1">
    <source>
        <dbReference type="PROSITE-ProRule" id="PRU00042"/>
    </source>
</evidence>
<evidence type="ECO:0000313" key="3">
    <source>
        <dbReference type="EMBL" id="KAF0736937.1"/>
    </source>
</evidence>
<evidence type="ECO:0000259" key="2">
    <source>
        <dbReference type="PROSITE" id="PS50157"/>
    </source>
</evidence>
<accession>A0A6G0XA19</accession>
<organism evidence="3 4">
    <name type="scientific">Aphis craccivora</name>
    <name type="common">Cowpea aphid</name>
    <dbReference type="NCBI Taxonomy" id="307492"/>
    <lineage>
        <taxon>Eukaryota</taxon>
        <taxon>Metazoa</taxon>
        <taxon>Ecdysozoa</taxon>
        <taxon>Arthropoda</taxon>
        <taxon>Hexapoda</taxon>
        <taxon>Insecta</taxon>
        <taxon>Pterygota</taxon>
        <taxon>Neoptera</taxon>
        <taxon>Paraneoptera</taxon>
        <taxon>Hemiptera</taxon>
        <taxon>Sternorrhyncha</taxon>
        <taxon>Aphidomorpha</taxon>
        <taxon>Aphidoidea</taxon>
        <taxon>Aphididae</taxon>
        <taxon>Aphidini</taxon>
        <taxon>Aphis</taxon>
        <taxon>Aphis</taxon>
    </lineage>
</organism>
<sequence>MLCVLWSGDLKTVLCIDKVNVSTFSALAFHYKFMHFLNALSTYECSESNCSQTFQNLNGLRRHITRIHTSSVKVTEVNTNTNVNNSYAVPFIDKNINTLVNNSLDNSNDLPPLKSNDFNLKEALNVLNVSAVKFSLQLHDNNNFSRKDILNIQSKIFDLILNPIILLLKGALLDTIKDPLLISTTNVIISEISSIFKYCSSEYKLNKWLSGEELTADIMQFTINDEINFVSHAGENEYDEIKTKGILFPLKFQFQKYYEKNDMLIETLNLYDSLNISDDNFLSNFIQGSLWKDKVKLHQNKIVLPYFIYIDDFEINNPLGSNANFQSISALYYSFPLSKNNSKISEIFLAALIKAKDLKTFGNDLCFKHLVNELNSLERDGISINTSCGVKNVHFILGLVIGDNLGLNCICDFSKSFAANFYCRFCKANKSLTKYLAEEDESMLRNIYNYHIDVGINDFKLTGVYNECILNQIDSFHVTTNYCVDVMHDLFEGVCHYNLCHILQYYISEVKIISLETLNNRKQYFNYGTIEMGNNSHIIEKHHLIKFRLKMSAREMMCFIHFLPLMIGDLIPNNDDVWLFFLNFLEIIDILMSHKLTQDLISCLKRLIKKHNLDYVTLFKDTLKPKHHFLIHYPLIIQKSGPPRHFWCFKYESKHRELKMYARAITSRKNITLSLAKKFQLKFADFLLNGTKIDDVITADKHKIDCCYHELLADHLEDTLKIYDCYTQLKFKGTAYKIGYYLTKFTYELNLYEILEIILINATNKIVLILKQIKVDCYVEHLKSYMVDKNKSEILTTAMPISDFNEIKDNNTHIMSDTYLQFPDYSMNNSNVNNNQPLVDNMLLFPSLEDYNEIKALLESWDLVFLHQTCIDNYIDMKALKNMQVHHIEKLLSSYPLGISIKFEASLKLWQKTLPENLNSSTKKNSCDTLATPSALPEALPLTIPRSNTSFCLETVLEKNSQCDYVIDYYSHNNCLNDSCRSIIVNAIINYIIKEKIPMSITLANVIAETIVAKFPTELKDIYFIKDSINRTPKGKIYSKYFNTIKQLKNHGLVEQKKHSTETNLLMNRSSSPFDSMQIEIEDVSLFISQLHHEVLKWPEIESIWLKTTNYRLKNIKEVGNIFINWKHFKEPMGYRLICIDFKQMYPNYNFIENFEKTQSTLMIMLKEKIKDPGSKKLLEEMSKTPHLTENCKNSVIFFILHSVFIPTSKKSTRDENGKISLKKFSIRESQNSFVILGKTGAELEEVLSKKNSQIQPCLLIVGEINNPKQIMVYFDGIKYIINTMIKAIEICFSIFHVFNVEYPIESANF</sequence>
<protein>
    <submittedName>
        <fullName evidence="3">C2H2-type domain-containing protein</fullName>
    </submittedName>
</protein>
<feature type="domain" description="C2H2-type" evidence="2">
    <location>
        <begin position="43"/>
        <end position="73"/>
    </location>
</feature>
<dbReference type="InterPro" id="IPR031934">
    <property type="entry name" value="DUF4769"/>
</dbReference>
<evidence type="ECO:0000313" key="4">
    <source>
        <dbReference type="Proteomes" id="UP000478052"/>
    </source>
</evidence>
<dbReference type="Proteomes" id="UP000478052">
    <property type="component" value="Unassembled WGS sequence"/>
</dbReference>
<proteinExistence type="predicted"/>
<dbReference type="Pfam" id="PF15992">
    <property type="entry name" value="DUF4769"/>
    <property type="match status" value="1"/>
</dbReference>
<dbReference type="OrthoDB" id="6621820at2759"/>
<dbReference type="InterPro" id="IPR013087">
    <property type="entry name" value="Znf_C2H2_type"/>
</dbReference>
<dbReference type="SMART" id="SM00355">
    <property type="entry name" value="ZnF_C2H2"/>
    <property type="match status" value="1"/>
</dbReference>
<name>A0A6G0XA19_APHCR</name>
<gene>
    <name evidence="3" type="ORF">FWK35_00030438</name>
</gene>
<dbReference type="Gene3D" id="3.30.160.60">
    <property type="entry name" value="Classic Zinc Finger"/>
    <property type="match status" value="1"/>
</dbReference>
<reference evidence="3 4" key="1">
    <citation type="submission" date="2019-08" db="EMBL/GenBank/DDBJ databases">
        <title>Whole genome of Aphis craccivora.</title>
        <authorList>
            <person name="Voronova N.V."/>
            <person name="Shulinski R.S."/>
            <person name="Bandarenka Y.V."/>
            <person name="Zhorov D.G."/>
            <person name="Warner D."/>
        </authorList>
    </citation>
    <scope>NUCLEOTIDE SEQUENCE [LARGE SCALE GENOMIC DNA]</scope>
    <source>
        <strain evidence="3">180601</strain>
        <tissue evidence="3">Whole Body</tissue>
    </source>
</reference>